<comment type="caution">
    <text evidence="1">The sequence shown here is derived from an EMBL/GenBank/DDBJ whole genome shotgun (WGS) entry which is preliminary data.</text>
</comment>
<accession>A0A396HLT8</accession>
<reference evidence="2" key="1">
    <citation type="journal article" date="2018" name="Nat. Plants">
        <title>Whole-genome landscape of Medicago truncatula symbiotic genes.</title>
        <authorList>
            <person name="Pecrix Y."/>
            <person name="Staton S.E."/>
            <person name="Sallet E."/>
            <person name="Lelandais-Briere C."/>
            <person name="Moreau S."/>
            <person name="Carrere S."/>
            <person name="Blein T."/>
            <person name="Jardinaud M.F."/>
            <person name="Latrasse D."/>
            <person name="Zouine M."/>
            <person name="Zahm M."/>
            <person name="Kreplak J."/>
            <person name="Mayjonade B."/>
            <person name="Satge C."/>
            <person name="Perez M."/>
            <person name="Cauet S."/>
            <person name="Marande W."/>
            <person name="Chantry-Darmon C."/>
            <person name="Lopez-Roques C."/>
            <person name="Bouchez O."/>
            <person name="Berard A."/>
            <person name="Debelle F."/>
            <person name="Munos S."/>
            <person name="Bendahmane A."/>
            <person name="Berges H."/>
            <person name="Niebel A."/>
            <person name="Buitink J."/>
            <person name="Frugier F."/>
            <person name="Benhamed M."/>
            <person name="Crespi M."/>
            <person name="Gouzy J."/>
            <person name="Gamas P."/>
        </authorList>
    </citation>
    <scope>NUCLEOTIDE SEQUENCE [LARGE SCALE GENOMIC DNA]</scope>
    <source>
        <strain evidence="2">cv. Jemalong A17</strain>
    </source>
</reference>
<dbReference type="EMBL" id="PSQE01000005">
    <property type="protein sequence ID" value="RHN54306.1"/>
    <property type="molecule type" value="Genomic_DNA"/>
</dbReference>
<dbReference type="Gramene" id="rna29317">
    <property type="protein sequence ID" value="RHN54306.1"/>
    <property type="gene ID" value="gene29317"/>
</dbReference>
<dbReference type="AlphaFoldDB" id="A0A396HLT8"/>
<evidence type="ECO:0000313" key="2">
    <source>
        <dbReference type="Proteomes" id="UP000265566"/>
    </source>
</evidence>
<evidence type="ECO:0000313" key="1">
    <source>
        <dbReference type="EMBL" id="RHN54306.1"/>
    </source>
</evidence>
<sequence>MSQASATVNPKVLLKLFSMYRDWQEERVEEISRKQVVDKIKLLTYRWLKEKHVCLPLNYHGWWLSPFSILGIG</sequence>
<organism evidence="1 2">
    <name type="scientific">Medicago truncatula</name>
    <name type="common">Barrel medic</name>
    <name type="synonym">Medicago tribuloides</name>
    <dbReference type="NCBI Taxonomy" id="3880"/>
    <lineage>
        <taxon>Eukaryota</taxon>
        <taxon>Viridiplantae</taxon>
        <taxon>Streptophyta</taxon>
        <taxon>Embryophyta</taxon>
        <taxon>Tracheophyta</taxon>
        <taxon>Spermatophyta</taxon>
        <taxon>Magnoliopsida</taxon>
        <taxon>eudicotyledons</taxon>
        <taxon>Gunneridae</taxon>
        <taxon>Pentapetalae</taxon>
        <taxon>rosids</taxon>
        <taxon>fabids</taxon>
        <taxon>Fabales</taxon>
        <taxon>Fabaceae</taxon>
        <taxon>Papilionoideae</taxon>
        <taxon>50 kb inversion clade</taxon>
        <taxon>NPAAA clade</taxon>
        <taxon>Hologalegina</taxon>
        <taxon>IRL clade</taxon>
        <taxon>Trifolieae</taxon>
        <taxon>Medicago</taxon>
    </lineage>
</organism>
<name>A0A396HLT8_MEDTR</name>
<dbReference type="Proteomes" id="UP000265566">
    <property type="component" value="Chromosome 5"/>
</dbReference>
<protein>
    <submittedName>
        <fullName evidence="1">Uncharacterized protein</fullName>
    </submittedName>
</protein>
<proteinExistence type="predicted"/>
<gene>
    <name evidence="1" type="ORF">MtrunA17_Chr5g0405261</name>
</gene>